<dbReference type="Proteomes" id="UP000789390">
    <property type="component" value="Unassembled WGS sequence"/>
</dbReference>
<keyword evidence="2" id="KW-1185">Reference proteome</keyword>
<protein>
    <submittedName>
        <fullName evidence="1">Uncharacterized protein</fullName>
    </submittedName>
</protein>
<sequence length="106" mass="11400">MAKKVDLNLAHIDMENFKSADLFQSEQIRSLLIEYNRPILCSQSQLSQGAGGGGGGSVHTQTMDSLNADVESCVTGNAMLLNGLFLAFVELVEAKESARRIAASIR</sequence>
<gene>
    <name evidence="1" type="ORF">DGAL_LOCUS17053</name>
</gene>
<name>A0A8J2S2T3_9CRUS</name>
<dbReference type="AlphaFoldDB" id="A0A8J2S2T3"/>
<evidence type="ECO:0000313" key="1">
    <source>
        <dbReference type="EMBL" id="CAH0113251.1"/>
    </source>
</evidence>
<organism evidence="1 2">
    <name type="scientific">Daphnia galeata</name>
    <dbReference type="NCBI Taxonomy" id="27404"/>
    <lineage>
        <taxon>Eukaryota</taxon>
        <taxon>Metazoa</taxon>
        <taxon>Ecdysozoa</taxon>
        <taxon>Arthropoda</taxon>
        <taxon>Crustacea</taxon>
        <taxon>Branchiopoda</taxon>
        <taxon>Diplostraca</taxon>
        <taxon>Cladocera</taxon>
        <taxon>Anomopoda</taxon>
        <taxon>Daphniidae</taxon>
        <taxon>Daphnia</taxon>
    </lineage>
</organism>
<comment type="caution">
    <text evidence="1">The sequence shown here is derived from an EMBL/GenBank/DDBJ whole genome shotgun (WGS) entry which is preliminary data.</text>
</comment>
<accession>A0A8J2S2T3</accession>
<evidence type="ECO:0000313" key="2">
    <source>
        <dbReference type="Proteomes" id="UP000789390"/>
    </source>
</evidence>
<reference evidence="1" key="1">
    <citation type="submission" date="2021-11" db="EMBL/GenBank/DDBJ databases">
        <authorList>
            <person name="Schell T."/>
        </authorList>
    </citation>
    <scope>NUCLEOTIDE SEQUENCE</scope>
    <source>
        <strain evidence="1">M5</strain>
    </source>
</reference>
<dbReference type="EMBL" id="CAKKLH010000336">
    <property type="protein sequence ID" value="CAH0113251.1"/>
    <property type="molecule type" value="Genomic_DNA"/>
</dbReference>
<dbReference type="OrthoDB" id="9884296at2759"/>
<proteinExistence type="predicted"/>